<evidence type="ECO:0000313" key="2">
    <source>
        <dbReference type="EMBL" id="GAA0151596.1"/>
    </source>
</evidence>
<proteinExistence type="predicted"/>
<gene>
    <name evidence="2" type="ORF">LIER_10286</name>
</gene>
<dbReference type="PANTHER" id="PTHR46234">
    <property type="entry name" value="ALPHA/BETA-HYDROLASES SUPERFAMILY PROTEIN"/>
    <property type="match status" value="1"/>
</dbReference>
<dbReference type="Proteomes" id="UP001454036">
    <property type="component" value="Unassembled WGS sequence"/>
</dbReference>
<feature type="domain" description="Phospholipase/carboxylesterase/thioesterase" evidence="1">
    <location>
        <begin position="23"/>
        <end position="245"/>
    </location>
</feature>
<keyword evidence="3" id="KW-1185">Reference proteome</keyword>
<dbReference type="Gene3D" id="3.40.50.1820">
    <property type="entry name" value="alpha/beta hydrolase"/>
    <property type="match status" value="1"/>
</dbReference>
<reference evidence="2 3" key="1">
    <citation type="submission" date="2024-01" db="EMBL/GenBank/DDBJ databases">
        <title>The complete chloroplast genome sequence of Lithospermum erythrorhizon: insights into the phylogenetic relationship among Boraginaceae species and the maternal lineages of purple gromwells.</title>
        <authorList>
            <person name="Okada T."/>
            <person name="Watanabe K."/>
        </authorList>
    </citation>
    <scope>NUCLEOTIDE SEQUENCE [LARGE SCALE GENOMIC DNA]</scope>
</reference>
<evidence type="ECO:0000259" key="1">
    <source>
        <dbReference type="Pfam" id="PF02230"/>
    </source>
</evidence>
<accession>A0AAV3PLL2</accession>
<dbReference type="EMBL" id="BAABME010001816">
    <property type="protein sequence ID" value="GAA0151596.1"/>
    <property type="molecule type" value="Genomic_DNA"/>
</dbReference>
<keyword evidence="2" id="KW-0378">Hydrolase</keyword>
<sequence>MSFNRSNMSSGSRMNRTVEFGRTRVVRPKGRHQATIVWLHDLGEDGSRWSQLLEGLPLRNIKWICPTAPTRPVASYGGFACTAWFDVGEISEDAPDDREGLDAAATHVANLLSAEPSDVKLGVGGFSMGAAVALYSGTCHVVGKYLNGMRYPVNLKAIVGVSGWLPCLRILKSRMEGSQEAVSRAASLPTLLCHGSVDDVVKLNHAELSARTLSATGFKNLVYRTYDGLGHFTIPQELNEICYWLTAILGLEGS</sequence>
<dbReference type="InterPro" id="IPR003140">
    <property type="entry name" value="PLipase/COase/thioEstase"/>
</dbReference>
<dbReference type="Pfam" id="PF02230">
    <property type="entry name" value="Abhydrolase_2"/>
    <property type="match status" value="1"/>
</dbReference>
<protein>
    <submittedName>
        <fullName evidence="2">Hydrolase</fullName>
    </submittedName>
</protein>
<comment type="caution">
    <text evidence="2">The sequence shown here is derived from an EMBL/GenBank/DDBJ whole genome shotgun (WGS) entry which is preliminary data.</text>
</comment>
<dbReference type="GO" id="GO:0016787">
    <property type="term" value="F:hydrolase activity"/>
    <property type="evidence" value="ECO:0007669"/>
    <property type="project" value="UniProtKB-KW"/>
</dbReference>
<dbReference type="InterPro" id="IPR029058">
    <property type="entry name" value="AB_hydrolase_fold"/>
</dbReference>
<dbReference type="SUPFAM" id="SSF53474">
    <property type="entry name" value="alpha/beta-Hydrolases"/>
    <property type="match status" value="1"/>
</dbReference>
<organism evidence="2 3">
    <name type="scientific">Lithospermum erythrorhizon</name>
    <name type="common">Purple gromwell</name>
    <name type="synonym">Lithospermum officinale var. erythrorhizon</name>
    <dbReference type="NCBI Taxonomy" id="34254"/>
    <lineage>
        <taxon>Eukaryota</taxon>
        <taxon>Viridiplantae</taxon>
        <taxon>Streptophyta</taxon>
        <taxon>Embryophyta</taxon>
        <taxon>Tracheophyta</taxon>
        <taxon>Spermatophyta</taxon>
        <taxon>Magnoliopsida</taxon>
        <taxon>eudicotyledons</taxon>
        <taxon>Gunneridae</taxon>
        <taxon>Pentapetalae</taxon>
        <taxon>asterids</taxon>
        <taxon>lamiids</taxon>
        <taxon>Boraginales</taxon>
        <taxon>Boraginaceae</taxon>
        <taxon>Boraginoideae</taxon>
        <taxon>Lithospermeae</taxon>
        <taxon>Lithospermum</taxon>
    </lineage>
</organism>
<evidence type="ECO:0000313" key="3">
    <source>
        <dbReference type="Proteomes" id="UP001454036"/>
    </source>
</evidence>
<dbReference type="AlphaFoldDB" id="A0AAV3PLL2"/>
<name>A0AAV3PLL2_LITER</name>